<keyword evidence="2" id="KW-1185">Reference proteome</keyword>
<proteinExistence type="predicted"/>
<accession>A0A9N9ICN0</accession>
<gene>
    <name evidence="1" type="ORF">DERYTH_LOCUS15066</name>
</gene>
<organism evidence="1 2">
    <name type="scientific">Dentiscutata erythropus</name>
    <dbReference type="NCBI Taxonomy" id="1348616"/>
    <lineage>
        <taxon>Eukaryota</taxon>
        <taxon>Fungi</taxon>
        <taxon>Fungi incertae sedis</taxon>
        <taxon>Mucoromycota</taxon>
        <taxon>Glomeromycotina</taxon>
        <taxon>Glomeromycetes</taxon>
        <taxon>Diversisporales</taxon>
        <taxon>Gigasporaceae</taxon>
        <taxon>Dentiscutata</taxon>
    </lineage>
</organism>
<comment type="caution">
    <text evidence="1">The sequence shown here is derived from an EMBL/GenBank/DDBJ whole genome shotgun (WGS) entry which is preliminary data.</text>
</comment>
<dbReference type="AlphaFoldDB" id="A0A9N9ICN0"/>
<dbReference type="OrthoDB" id="2407075at2759"/>
<evidence type="ECO:0000313" key="2">
    <source>
        <dbReference type="Proteomes" id="UP000789405"/>
    </source>
</evidence>
<dbReference type="Proteomes" id="UP000789405">
    <property type="component" value="Unassembled WGS sequence"/>
</dbReference>
<sequence>MPNCSSCINDLPETAFKKIKNKLSKTCVQCLYKQNNKNHEIQKLKKVSQSNEYGNNDLDTELVKINIDQLSQFIEVFVASDENKEFELNILFDINEEMNSVSQVARNQSAILNDFKDSNRKRMIRFKYNGQITIRVNMIDSKAYIKSKHLFYHEQPIISTSVPKEIITKIQLATSFPFISTF</sequence>
<evidence type="ECO:0000313" key="1">
    <source>
        <dbReference type="EMBL" id="CAG8730447.1"/>
    </source>
</evidence>
<dbReference type="EMBL" id="CAJVPY010011905">
    <property type="protein sequence ID" value="CAG8730447.1"/>
    <property type="molecule type" value="Genomic_DNA"/>
</dbReference>
<reference evidence="1" key="1">
    <citation type="submission" date="2021-06" db="EMBL/GenBank/DDBJ databases">
        <authorList>
            <person name="Kallberg Y."/>
            <person name="Tangrot J."/>
            <person name="Rosling A."/>
        </authorList>
    </citation>
    <scope>NUCLEOTIDE SEQUENCE</scope>
    <source>
        <strain evidence="1">MA453B</strain>
    </source>
</reference>
<protein>
    <submittedName>
        <fullName evidence="1">21444_t:CDS:1</fullName>
    </submittedName>
</protein>
<name>A0A9N9ICN0_9GLOM</name>